<keyword evidence="5" id="KW-0325">Glycoprotein</keyword>
<organism evidence="7 8">
    <name type="scientific">Euplotes crassus</name>
    <dbReference type="NCBI Taxonomy" id="5936"/>
    <lineage>
        <taxon>Eukaryota</taxon>
        <taxon>Sar</taxon>
        <taxon>Alveolata</taxon>
        <taxon>Ciliophora</taxon>
        <taxon>Intramacronucleata</taxon>
        <taxon>Spirotrichea</taxon>
        <taxon>Hypotrichia</taxon>
        <taxon>Euplotida</taxon>
        <taxon>Euplotidae</taxon>
        <taxon>Moneuplotes</taxon>
    </lineage>
</organism>
<dbReference type="Proteomes" id="UP001295684">
    <property type="component" value="Unassembled WGS sequence"/>
</dbReference>
<dbReference type="GO" id="GO:0006508">
    <property type="term" value="P:proteolysis"/>
    <property type="evidence" value="ECO:0007669"/>
    <property type="project" value="UniProtKB-KW"/>
</dbReference>
<comment type="caution">
    <text evidence="7">The sequence shown here is derived from an EMBL/GenBank/DDBJ whole genome shotgun (WGS) entry which is preliminary data.</text>
</comment>
<dbReference type="Gene3D" id="3.40.50.1820">
    <property type="entry name" value="alpha/beta hydrolase"/>
    <property type="match status" value="1"/>
</dbReference>
<feature type="chain" id="PRO_5042189100" evidence="6">
    <location>
        <begin position="19"/>
        <end position="462"/>
    </location>
</feature>
<comment type="similarity">
    <text evidence="1">Belongs to the peptidase S28 family.</text>
</comment>
<keyword evidence="2" id="KW-0645">Protease</keyword>
<evidence type="ECO:0000313" key="7">
    <source>
        <dbReference type="EMBL" id="CAI2368494.1"/>
    </source>
</evidence>
<dbReference type="SUPFAM" id="SSF53474">
    <property type="entry name" value="alpha/beta-Hydrolases"/>
    <property type="match status" value="1"/>
</dbReference>
<gene>
    <name evidence="7" type="ORF">ECRASSUSDP1_LOCUS9787</name>
</gene>
<evidence type="ECO:0000256" key="2">
    <source>
        <dbReference type="ARBA" id="ARBA00022670"/>
    </source>
</evidence>
<dbReference type="Pfam" id="PF05577">
    <property type="entry name" value="Peptidase_S28"/>
    <property type="match status" value="1"/>
</dbReference>
<dbReference type="PANTHER" id="PTHR11010:SF11">
    <property type="entry name" value="THYMUS-SPECIFIC SERINE PROTEASE"/>
    <property type="match status" value="1"/>
</dbReference>
<dbReference type="AlphaFoldDB" id="A0AAD1UNU8"/>
<keyword evidence="3 6" id="KW-0732">Signal</keyword>
<protein>
    <submittedName>
        <fullName evidence="7">Uncharacterized protein</fullName>
    </submittedName>
</protein>
<evidence type="ECO:0000256" key="3">
    <source>
        <dbReference type="ARBA" id="ARBA00022729"/>
    </source>
</evidence>
<dbReference type="InterPro" id="IPR029058">
    <property type="entry name" value="AB_hydrolase_fold"/>
</dbReference>
<reference evidence="7" key="1">
    <citation type="submission" date="2023-07" db="EMBL/GenBank/DDBJ databases">
        <authorList>
            <consortium name="AG Swart"/>
            <person name="Singh M."/>
            <person name="Singh A."/>
            <person name="Seah K."/>
            <person name="Emmerich C."/>
        </authorList>
    </citation>
    <scope>NUCLEOTIDE SEQUENCE</scope>
    <source>
        <strain evidence="7">DP1</strain>
    </source>
</reference>
<evidence type="ECO:0000256" key="1">
    <source>
        <dbReference type="ARBA" id="ARBA00011079"/>
    </source>
</evidence>
<dbReference type="PROSITE" id="PS51257">
    <property type="entry name" value="PROKAR_LIPOPROTEIN"/>
    <property type="match status" value="1"/>
</dbReference>
<proteinExistence type="inferred from homology"/>
<dbReference type="InterPro" id="IPR042269">
    <property type="entry name" value="Ser_carbopepase_S28_SKS"/>
</dbReference>
<dbReference type="Gene3D" id="1.20.120.980">
    <property type="entry name" value="Serine carboxypeptidase S28, SKS domain"/>
    <property type="match status" value="1"/>
</dbReference>
<evidence type="ECO:0000256" key="4">
    <source>
        <dbReference type="ARBA" id="ARBA00022801"/>
    </source>
</evidence>
<evidence type="ECO:0000256" key="6">
    <source>
        <dbReference type="SAM" id="SignalP"/>
    </source>
</evidence>
<accession>A0AAD1UNU8</accession>
<dbReference type="GO" id="GO:0008239">
    <property type="term" value="F:dipeptidyl-peptidase activity"/>
    <property type="evidence" value="ECO:0007669"/>
    <property type="project" value="TreeGrafter"/>
</dbReference>
<dbReference type="GO" id="GO:0070008">
    <property type="term" value="F:serine-type exopeptidase activity"/>
    <property type="evidence" value="ECO:0007669"/>
    <property type="project" value="InterPro"/>
</dbReference>
<evidence type="ECO:0000313" key="8">
    <source>
        <dbReference type="Proteomes" id="UP001295684"/>
    </source>
</evidence>
<sequence>MKLIILCAIALGLSCVVGQEIGFREGFEFSEEEGFHLEQFSNLIDHFDPADERTYKQRFWYDANGFDFENGPIFLYICGEYECGVNEARQFPVEVAKEHNAIFIYLEHRFYGDSHPFSNLATDNLKYLTARHALADIAVFLTHVNDKIVSEHKGEKRKIIVVGGSYPGALSAWFRMKYPHIADASWASSAVINAVENMDLFDWQIYESSNRSSDTCTRAIQGLNLEYDKRIQNKDKKGVKEIKDLFGASAMHDGDFAFYFIDIIVGKIQYGSRTELCTFLESISELSVIDQYRQIATHYNDPVDEKNSYDRNKLKDPTIVVSSSGRAWTYQYCTEFGFFQTPYPDIHTRSDTIQRKYWDDRCIAVFGKDAIAQARETNIHFGALSLRSSNIFFTNGGEDPWRWVGVTASDESMNKISRVLQCENCGHCVELYNETSEDSDELKAVRSEIKEWIDIILYGHLK</sequence>
<keyword evidence="4" id="KW-0378">Hydrolase</keyword>
<feature type="signal peptide" evidence="6">
    <location>
        <begin position="1"/>
        <end position="18"/>
    </location>
</feature>
<dbReference type="PANTHER" id="PTHR11010">
    <property type="entry name" value="PROTEASE S28 PRO-X CARBOXYPEPTIDASE-RELATED"/>
    <property type="match status" value="1"/>
</dbReference>
<dbReference type="EMBL" id="CAMPGE010009628">
    <property type="protein sequence ID" value="CAI2368494.1"/>
    <property type="molecule type" value="Genomic_DNA"/>
</dbReference>
<evidence type="ECO:0000256" key="5">
    <source>
        <dbReference type="ARBA" id="ARBA00023180"/>
    </source>
</evidence>
<name>A0AAD1UNU8_EUPCR</name>
<keyword evidence="8" id="KW-1185">Reference proteome</keyword>
<dbReference type="InterPro" id="IPR008758">
    <property type="entry name" value="Peptidase_S28"/>
</dbReference>